<evidence type="ECO:0000313" key="3">
    <source>
        <dbReference type="Proteomes" id="UP000017404"/>
    </source>
</evidence>
<reference evidence="2 3" key="1">
    <citation type="submission" date="2013-10" db="EMBL/GenBank/DDBJ databases">
        <title>The Genome Sequence of Acinetobacter tjernbergiae CIP107465.</title>
        <authorList>
            <consortium name="The Broad Institute Genomics Platform"/>
            <consortium name="The Broad Institute Genome Sequencing Center for Infectious Disease"/>
            <person name="Cerqueira G."/>
            <person name="Feldgarden M."/>
            <person name="Courvalin P."/>
            <person name="Grillot-Courvalin C."/>
            <person name="Clermont D."/>
            <person name="Rocha E."/>
            <person name="Yoon E.-J."/>
            <person name="Nemec A."/>
            <person name="Young S.K."/>
            <person name="Zeng Q."/>
            <person name="Gargeya S."/>
            <person name="Fitzgerald M."/>
            <person name="Abouelleil A."/>
            <person name="Alvarado L."/>
            <person name="Berlin A.M."/>
            <person name="Chapman S.B."/>
            <person name="Gainer-Dewar J."/>
            <person name="Goldberg J."/>
            <person name="Gnerre S."/>
            <person name="Griggs A."/>
            <person name="Gujja S."/>
            <person name="Hansen M."/>
            <person name="Howarth C."/>
            <person name="Imamovic A."/>
            <person name="Ireland A."/>
            <person name="Larimer J."/>
            <person name="McCowan C."/>
            <person name="Murphy C."/>
            <person name="Pearson M."/>
            <person name="Poon T.W."/>
            <person name="Priest M."/>
            <person name="Roberts A."/>
            <person name="Saif S."/>
            <person name="Shea T."/>
            <person name="Sykes S."/>
            <person name="Wortman J."/>
            <person name="Nusbaum C."/>
            <person name="Birren B."/>
        </authorList>
    </citation>
    <scope>NUCLEOTIDE SEQUENCE [LARGE SCALE GENOMIC DNA]</scope>
    <source>
        <strain evidence="2 3">CIP 107465</strain>
    </source>
</reference>
<dbReference type="STRING" id="202955.GCA_000759995_00561"/>
<protein>
    <submittedName>
        <fullName evidence="2">Uncharacterized protein</fullName>
    </submittedName>
</protein>
<comment type="caution">
    <text evidence="2">The sequence shown here is derived from an EMBL/GenBank/DDBJ whole genome shotgun (WGS) entry which is preliminary data.</text>
</comment>
<dbReference type="PATRIC" id="fig|1120928.5.peg.3323"/>
<evidence type="ECO:0000256" key="1">
    <source>
        <dbReference type="SAM" id="Phobius"/>
    </source>
</evidence>
<keyword evidence="1" id="KW-1133">Transmembrane helix</keyword>
<organism evidence="2 3">
    <name type="scientific">Acinetobacter tjernbergiae DSM 14971 = CIP 107465</name>
    <dbReference type="NCBI Taxonomy" id="1120928"/>
    <lineage>
        <taxon>Bacteria</taxon>
        <taxon>Pseudomonadati</taxon>
        <taxon>Pseudomonadota</taxon>
        <taxon>Gammaproteobacteria</taxon>
        <taxon>Moraxellales</taxon>
        <taxon>Moraxellaceae</taxon>
        <taxon>Acinetobacter</taxon>
    </lineage>
</organism>
<name>V2W0R8_9GAMM</name>
<proteinExistence type="predicted"/>
<dbReference type="Proteomes" id="UP000017404">
    <property type="component" value="Unassembled WGS sequence"/>
</dbReference>
<keyword evidence="1" id="KW-0812">Transmembrane</keyword>
<gene>
    <name evidence="2" type="ORF">F990_03284</name>
</gene>
<dbReference type="AlphaFoldDB" id="V2W0R8"/>
<dbReference type="EMBL" id="AYEV01000045">
    <property type="protein sequence ID" value="ESK53609.1"/>
    <property type="molecule type" value="Genomic_DNA"/>
</dbReference>
<accession>V2W0R8</accession>
<feature type="transmembrane region" description="Helical" evidence="1">
    <location>
        <begin position="9"/>
        <end position="26"/>
    </location>
</feature>
<evidence type="ECO:0000313" key="2">
    <source>
        <dbReference type="EMBL" id="ESK53609.1"/>
    </source>
</evidence>
<keyword evidence="3" id="KW-1185">Reference proteome</keyword>
<sequence length="55" mass="6574">MKIHYCKRSLSSLIVSVFFIILPNYIDHMASLITQVYRCSRYYSNKLTYYDSDLV</sequence>
<keyword evidence="1" id="KW-0472">Membrane</keyword>